<gene>
    <name evidence="1" type="ORF">PAC_12107</name>
</gene>
<proteinExistence type="predicted"/>
<dbReference type="AlphaFoldDB" id="A0A1L7XAZ4"/>
<evidence type="ECO:0000313" key="1">
    <source>
        <dbReference type="EMBL" id="CZR62210.1"/>
    </source>
</evidence>
<reference evidence="1 2" key="1">
    <citation type="submission" date="2016-03" db="EMBL/GenBank/DDBJ databases">
        <authorList>
            <person name="Ploux O."/>
        </authorList>
    </citation>
    <scope>NUCLEOTIDE SEQUENCE [LARGE SCALE GENOMIC DNA]</scope>
    <source>
        <strain evidence="1 2">UAMH 11012</strain>
    </source>
</reference>
<dbReference type="OrthoDB" id="3565000at2759"/>
<accession>A0A1L7XAZ4</accession>
<keyword evidence="2" id="KW-1185">Reference proteome</keyword>
<dbReference type="Proteomes" id="UP000184330">
    <property type="component" value="Unassembled WGS sequence"/>
</dbReference>
<evidence type="ECO:0000313" key="2">
    <source>
        <dbReference type="Proteomes" id="UP000184330"/>
    </source>
</evidence>
<organism evidence="1 2">
    <name type="scientific">Phialocephala subalpina</name>
    <dbReference type="NCBI Taxonomy" id="576137"/>
    <lineage>
        <taxon>Eukaryota</taxon>
        <taxon>Fungi</taxon>
        <taxon>Dikarya</taxon>
        <taxon>Ascomycota</taxon>
        <taxon>Pezizomycotina</taxon>
        <taxon>Leotiomycetes</taxon>
        <taxon>Helotiales</taxon>
        <taxon>Mollisiaceae</taxon>
        <taxon>Phialocephala</taxon>
        <taxon>Phialocephala fortinii species complex</taxon>
    </lineage>
</organism>
<name>A0A1L7XAZ4_9HELO</name>
<sequence length="300" mass="34001">MHANQDARLEAQRYYQKVDFTTDASNRTADSQFNACDTIMTRYNPGVNVILFNEQTCMDTIVRFFEDQHRHSVDITHVAILMPGNVISCRGCDWNGMVTGGVKGLKEVFFIVPSYLMEVPTGTVDESLWFRPAICEVSDNSNADLDGEPRDEPEPNDVWSGGNEPEFHFISFSPIPTIGKTFGTITIPLKGIPKFNYNSWAFIKNVEYQSGYHIKIPKKDFPQQSGREIGFYRKPEQDSLRGKTWGQKYDLKKAGYHGLGKLDHQFSSKTNTVAASEYRLLDLSILNLLLLDLIRLVIGD</sequence>
<protein>
    <submittedName>
        <fullName evidence="1">Uncharacterized protein</fullName>
    </submittedName>
</protein>
<dbReference type="EMBL" id="FJOG01000020">
    <property type="protein sequence ID" value="CZR62210.1"/>
    <property type="molecule type" value="Genomic_DNA"/>
</dbReference>